<feature type="compositionally biased region" description="Basic and acidic residues" evidence="1">
    <location>
        <begin position="186"/>
        <end position="209"/>
    </location>
</feature>
<evidence type="ECO:0000313" key="5">
    <source>
        <dbReference type="Proteomes" id="UP000260644"/>
    </source>
</evidence>
<feature type="transmembrane region" description="Helical" evidence="2">
    <location>
        <begin position="109"/>
        <end position="128"/>
    </location>
</feature>
<keyword evidence="2" id="KW-0812">Transmembrane</keyword>
<dbReference type="Proteomes" id="UP000260644">
    <property type="component" value="Unassembled WGS sequence"/>
</dbReference>
<gene>
    <name evidence="4" type="ORF">DVR12_19165</name>
</gene>
<evidence type="ECO:0000313" key="4">
    <source>
        <dbReference type="EMBL" id="RFS20681.1"/>
    </source>
</evidence>
<evidence type="ECO:0000256" key="3">
    <source>
        <dbReference type="SAM" id="SignalP"/>
    </source>
</evidence>
<feature type="chain" id="PRO_5017606973" description="Outer membrane protein beta-barrel domain-containing protein" evidence="3">
    <location>
        <begin position="23"/>
        <end position="525"/>
    </location>
</feature>
<keyword evidence="2" id="KW-0472">Membrane</keyword>
<organism evidence="4 5">
    <name type="scientific">Chitinophaga silvatica</name>
    <dbReference type="NCBI Taxonomy" id="2282649"/>
    <lineage>
        <taxon>Bacteria</taxon>
        <taxon>Pseudomonadati</taxon>
        <taxon>Bacteroidota</taxon>
        <taxon>Chitinophagia</taxon>
        <taxon>Chitinophagales</taxon>
        <taxon>Chitinophagaceae</taxon>
        <taxon>Chitinophaga</taxon>
    </lineage>
</organism>
<evidence type="ECO:0000256" key="1">
    <source>
        <dbReference type="SAM" id="MobiDB-lite"/>
    </source>
</evidence>
<keyword evidence="5" id="KW-1185">Reference proteome</keyword>
<dbReference type="OrthoDB" id="657151at2"/>
<proteinExistence type="predicted"/>
<feature type="signal peptide" evidence="3">
    <location>
        <begin position="1"/>
        <end position="22"/>
    </location>
</feature>
<keyword evidence="2" id="KW-1133">Transmembrane helix</keyword>
<dbReference type="AlphaFoldDB" id="A0A3E1Y6Z5"/>
<evidence type="ECO:0000256" key="2">
    <source>
        <dbReference type="SAM" id="Phobius"/>
    </source>
</evidence>
<feature type="region of interest" description="Disordered" evidence="1">
    <location>
        <begin position="186"/>
        <end position="212"/>
    </location>
</feature>
<protein>
    <recommendedName>
        <fullName evidence="6">Outer membrane protein beta-barrel domain-containing protein</fullName>
    </recommendedName>
</protein>
<accession>A0A3E1Y6Z5</accession>
<name>A0A3E1Y6Z5_9BACT</name>
<reference evidence="4 5" key="1">
    <citation type="submission" date="2018-07" db="EMBL/GenBank/DDBJ databases">
        <title>Chitinophaga K2CV101002-2 sp. nov., isolated from a monsoon evergreen broad-leaved forest soil.</title>
        <authorList>
            <person name="Lv Y."/>
        </authorList>
    </citation>
    <scope>NUCLEOTIDE SEQUENCE [LARGE SCALE GENOMIC DNA]</scope>
    <source>
        <strain evidence="4 5">GDMCC 1.1288</strain>
    </source>
</reference>
<keyword evidence="3" id="KW-0732">Signal</keyword>
<dbReference type="EMBL" id="QPMM01000010">
    <property type="protein sequence ID" value="RFS20681.1"/>
    <property type="molecule type" value="Genomic_DNA"/>
</dbReference>
<dbReference type="RefSeq" id="WP_116977399.1">
    <property type="nucleotide sequence ID" value="NZ_QPMM01000010.1"/>
</dbReference>
<evidence type="ECO:0008006" key="6">
    <source>
        <dbReference type="Google" id="ProtNLM"/>
    </source>
</evidence>
<comment type="caution">
    <text evidence="4">The sequence shown here is derived from an EMBL/GenBank/DDBJ whole genome shotgun (WGS) entry which is preliminary data.</text>
</comment>
<sequence length="525" mass="57751">MKLLVNVIPFLLLITLSFTLNAQSDSAVQPNPVSKKVANPSHTKVELVYKTYTTNKGYQYLDPYIRTDGANDFPLTQNSPLLRSYFSNCPTALLQLDGYKTNINTFNRWTLGSFGAGGALALTGLILAARQGNSIPTFASFLGTGFGTMIAGAIIRQKYKKQADKNLKEAFRQYNIKCYVPLPKDTTPKEDSSLAKNADLKNESVDNKNKKPKKAPKYYTILRNEPKDLKLWGIEATPVVVDIYSYSPSVGVGLGAFYSFPGNARIRANYEQSLYYLLNDNHRATKPPAGSYASYGIPSNPTNDSRFEVMGSIPVINRESKTDYKVKIARRGDGVLVPTISGNKVVAMNLRAGFIHENRILESISGLPLTTDKPLMTTPGGEPLQRYFGESSVMLNSNIVAGGLGLSLVKDLKIELKDKTLKGYRDISSVVDFYLDVLYAPSMKYSDITYYYPSPNGEQLTENLSVTSPLNKVGARFGFRREGLSKALGTAFGVEMHVKPGPGVSTEERVGVRASFAIILTGRRN</sequence>
<feature type="transmembrane region" description="Helical" evidence="2">
    <location>
        <begin position="135"/>
        <end position="155"/>
    </location>
</feature>